<evidence type="ECO:0000256" key="6">
    <source>
        <dbReference type="RuleBase" id="RU000716"/>
    </source>
</evidence>
<dbReference type="InterPro" id="IPR013249">
    <property type="entry name" value="RNA_pol_sigma70_r4_t2"/>
</dbReference>
<dbReference type="Gene3D" id="1.10.10.10">
    <property type="entry name" value="Winged helix-like DNA-binding domain superfamily/Winged helix DNA-binding domain"/>
    <property type="match status" value="1"/>
</dbReference>
<comment type="similarity">
    <text evidence="1 6">Belongs to the sigma-70 factor family. ECF subfamily.</text>
</comment>
<dbReference type="Pfam" id="PF04542">
    <property type="entry name" value="Sigma70_r2"/>
    <property type="match status" value="1"/>
</dbReference>
<dbReference type="Gene3D" id="1.10.1740.10">
    <property type="match status" value="1"/>
</dbReference>
<dbReference type="InterPro" id="IPR039425">
    <property type="entry name" value="RNA_pol_sigma-70-like"/>
</dbReference>
<dbReference type="SUPFAM" id="SSF88946">
    <property type="entry name" value="Sigma2 domain of RNA polymerase sigma factors"/>
    <property type="match status" value="1"/>
</dbReference>
<sequence>MSTDYPDSAAQLKMRFERDVVPLLDDLYTAARRLTRNSADAEDLLQDTMLKAYSRFHLFTEGSRLNAWLYRILRNTWINNHRKSLCRPALQLSADITDWQQASSRQHHDSAECRAAELDVLEKLPNQKIIEALEALPENFRTTVFYADVHGYHYREIADMLNIPIGTVTSRLSTARRRLRVLLADLASEHGLAG</sequence>
<evidence type="ECO:0000259" key="7">
    <source>
        <dbReference type="Pfam" id="PF04542"/>
    </source>
</evidence>
<keyword evidence="11" id="KW-1185">Reference proteome</keyword>
<evidence type="ECO:0000256" key="1">
    <source>
        <dbReference type="ARBA" id="ARBA00010641"/>
    </source>
</evidence>
<proteinExistence type="inferred from homology"/>
<dbReference type="PROSITE" id="PS01063">
    <property type="entry name" value="SIGMA70_ECF"/>
    <property type="match status" value="1"/>
</dbReference>
<reference evidence="10" key="3">
    <citation type="submission" date="2020-11" db="EMBL/GenBank/DDBJ databases">
        <title>Intraspecies plasmid and genomic variation of Mycobacterium kubicae revealed by the complete genome sequences of two clinical isolates.</title>
        <authorList>
            <person name="Hendrix J.R."/>
            <person name="Epperson L.E."/>
            <person name="Honda J.R."/>
            <person name="Strong M."/>
        </authorList>
    </citation>
    <scope>NUCLEOTIDE SEQUENCE</scope>
    <source>
        <strain evidence="10">JCM 13573</strain>
    </source>
</reference>
<dbReference type="GO" id="GO:0006352">
    <property type="term" value="P:DNA-templated transcription initiation"/>
    <property type="evidence" value="ECO:0007669"/>
    <property type="project" value="InterPro"/>
</dbReference>
<dbReference type="PANTHER" id="PTHR43133:SF59">
    <property type="entry name" value="ECF RNA POLYMERASE SIGMA FACTOR SIGR"/>
    <property type="match status" value="1"/>
</dbReference>
<feature type="domain" description="RNA polymerase sigma-70 region 2" evidence="7">
    <location>
        <begin position="23"/>
        <end position="83"/>
    </location>
</feature>
<reference evidence="9" key="2">
    <citation type="submission" date="2020-02" db="EMBL/GenBank/DDBJ databases">
        <authorList>
            <person name="Matsumoto Y."/>
            <person name="Kinjo T."/>
            <person name="Motooka D."/>
            <person name="Nabeya D."/>
            <person name="Jung N."/>
            <person name="Uechi K."/>
            <person name="Horii T."/>
            <person name="Iida T."/>
            <person name="Fujita J."/>
            <person name="Nakamura S."/>
        </authorList>
    </citation>
    <scope>NUCLEOTIDE SEQUENCE</scope>
    <source>
        <strain evidence="9">JCM 13573</strain>
    </source>
</reference>
<organism evidence="10 12">
    <name type="scientific">Mycobacterium kubicae</name>
    <dbReference type="NCBI Taxonomy" id="120959"/>
    <lineage>
        <taxon>Bacteria</taxon>
        <taxon>Bacillati</taxon>
        <taxon>Actinomycetota</taxon>
        <taxon>Actinomycetes</taxon>
        <taxon>Mycobacteriales</taxon>
        <taxon>Mycobacteriaceae</taxon>
        <taxon>Mycobacterium</taxon>
        <taxon>Mycobacterium simiae complex</taxon>
    </lineage>
</organism>
<dbReference type="PANTHER" id="PTHR43133">
    <property type="entry name" value="RNA POLYMERASE ECF-TYPE SIGMA FACTO"/>
    <property type="match status" value="1"/>
</dbReference>
<keyword evidence="2 6" id="KW-0805">Transcription regulation</keyword>
<evidence type="ECO:0000256" key="3">
    <source>
        <dbReference type="ARBA" id="ARBA00023082"/>
    </source>
</evidence>
<evidence type="ECO:0000256" key="5">
    <source>
        <dbReference type="ARBA" id="ARBA00023163"/>
    </source>
</evidence>
<dbReference type="GO" id="GO:0016987">
    <property type="term" value="F:sigma factor activity"/>
    <property type="evidence" value="ECO:0007669"/>
    <property type="project" value="UniProtKB-KW"/>
</dbReference>
<dbReference type="InterPro" id="IPR014284">
    <property type="entry name" value="RNA_pol_sigma-70_dom"/>
</dbReference>
<dbReference type="Pfam" id="PF08281">
    <property type="entry name" value="Sigma70_r4_2"/>
    <property type="match status" value="1"/>
</dbReference>
<keyword evidence="3 6" id="KW-0731">Sigma factor</keyword>
<dbReference type="InterPro" id="IPR000838">
    <property type="entry name" value="RNA_pol_sigma70_ECF_CS"/>
</dbReference>
<dbReference type="InterPro" id="IPR013325">
    <property type="entry name" value="RNA_pol_sigma_r2"/>
</dbReference>
<accession>A0AAX1JAA9</accession>
<dbReference type="Proteomes" id="UP000465306">
    <property type="component" value="Unassembled WGS sequence"/>
</dbReference>
<dbReference type="KEGG" id="mku:I2456_00795"/>
<evidence type="ECO:0000259" key="8">
    <source>
        <dbReference type="Pfam" id="PF08281"/>
    </source>
</evidence>
<reference evidence="9 11" key="1">
    <citation type="journal article" date="2019" name="Emerg. Microbes Infect.">
        <title>Comprehensive subspecies identification of 175 nontuberculous mycobacteria species based on 7547 genomic profiles.</title>
        <authorList>
            <person name="Matsumoto Y."/>
            <person name="Kinjo T."/>
            <person name="Motooka D."/>
            <person name="Nabeya D."/>
            <person name="Jung N."/>
            <person name="Uechi K."/>
            <person name="Horii T."/>
            <person name="Iida T."/>
            <person name="Fujita J."/>
            <person name="Nakamura S."/>
        </authorList>
    </citation>
    <scope>NUCLEOTIDE SEQUENCE [LARGE SCALE GENOMIC DNA]</scope>
    <source>
        <strain evidence="9 11">JCM 13573</strain>
    </source>
</reference>
<dbReference type="Proteomes" id="UP000663583">
    <property type="component" value="Chromosome"/>
</dbReference>
<evidence type="ECO:0000313" key="10">
    <source>
        <dbReference type="EMBL" id="QPI38162.1"/>
    </source>
</evidence>
<name>A0AAX1JAA9_9MYCO</name>
<dbReference type="AlphaFoldDB" id="A0AAX1JAA9"/>
<dbReference type="InterPro" id="IPR007627">
    <property type="entry name" value="RNA_pol_sigma70_r2"/>
</dbReference>
<keyword evidence="4 6" id="KW-0238">DNA-binding</keyword>
<dbReference type="EMBL" id="CP065047">
    <property type="protein sequence ID" value="QPI38162.1"/>
    <property type="molecule type" value="Genomic_DNA"/>
</dbReference>
<gene>
    <name evidence="9" type="primary">sigH_2</name>
    <name evidence="10" type="ORF">I2456_00795</name>
    <name evidence="9" type="ORF">MKUB_29730</name>
</gene>
<evidence type="ECO:0000313" key="12">
    <source>
        <dbReference type="Proteomes" id="UP000663583"/>
    </source>
</evidence>
<evidence type="ECO:0000256" key="2">
    <source>
        <dbReference type="ARBA" id="ARBA00023015"/>
    </source>
</evidence>
<dbReference type="GO" id="GO:0003677">
    <property type="term" value="F:DNA binding"/>
    <property type="evidence" value="ECO:0007669"/>
    <property type="project" value="UniProtKB-KW"/>
</dbReference>
<dbReference type="InterPro" id="IPR036388">
    <property type="entry name" value="WH-like_DNA-bd_sf"/>
</dbReference>
<dbReference type="RefSeq" id="WP_085074350.1">
    <property type="nucleotide sequence ID" value="NZ_BLKU01000005.1"/>
</dbReference>
<evidence type="ECO:0000313" key="11">
    <source>
        <dbReference type="Proteomes" id="UP000465306"/>
    </source>
</evidence>
<dbReference type="CDD" id="cd06171">
    <property type="entry name" value="Sigma70_r4"/>
    <property type="match status" value="1"/>
</dbReference>
<dbReference type="NCBIfam" id="TIGR02937">
    <property type="entry name" value="sigma70-ECF"/>
    <property type="match status" value="1"/>
</dbReference>
<feature type="domain" description="RNA polymerase sigma factor 70 region 4 type 2" evidence="8">
    <location>
        <begin position="127"/>
        <end position="179"/>
    </location>
</feature>
<dbReference type="GO" id="GO:0006950">
    <property type="term" value="P:response to stress"/>
    <property type="evidence" value="ECO:0007669"/>
    <property type="project" value="UniProtKB-ARBA"/>
</dbReference>
<dbReference type="EMBL" id="BLKU01000005">
    <property type="protein sequence ID" value="GFG65483.1"/>
    <property type="molecule type" value="Genomic_DNA"/>
</dbReference>
<dbReference type="InterPro" id="IPR013324">
    <property type="entry name" value="RNA_pol_sigma_r3/r4-like"/>
</dbReference>
<evidence type="ECO:0000313" key="9">
    <source>
        <dbReference type="EMBL" id="GFG65483.1"/>
    </source>
</evidence>
<evidence type="ECO:0000256" key="4">
    <source>
        <dbReference type="ARBA" id="ARBA00023125"/>
    </source>
</evidence>
<dbReference type="SUPFAM" id="SSF88659">
    <property type="entry name" value="Sigma3 and sigma4 domains of RNA polymerase sigma factors"/>
    <property type="match status" value="1"/>
</dbReference>
<protein>
    <recommendedName>
        <fullName evidence="6">RNA polymerase sigma factor</fullName>
    </recommendedName>
</protein>
<keyword evidence="5 6" id="KW-0804">Transcription</keyword>